<dbReference type="EMBL" id="KN834774">
    <property type="protein sequence ID" value="KIK60689.1"/>
    <property type="molecule type" value="Genomic_DNA"/>
</dbReference>
<protein>
    <submittedName>
        <fullName evidence="1">Uncharacterized protein</fullName>
    </submittedName>
</protein>
<dbReference type="HOGENOM" id="CLU_690895_0_0_1"/>
<evidence type="ECO:0000313" key="2">
    <source>
        <dbReference type="Proteomes" id="UP000053593"/>
    </source>
</evidence>
<proteinExistence type="predicted"/>
<gene>
    <name evidence="1" type="ORF">GYMLUDRAFT_244263</name>
</gene>
<dbReference type="Proteomes" id="UP000053593">
    <property type="component" value="Unassembled WGS sequence"/>
</dbReference>
<keyword evidence="2" id="KW-1185">Reference proteome</keyword>
<reference evidence="1 2" key="1">
    <citation type="submission" date="2014-04" db="EMBL/GenBank/DDBJ databases">
        <title>Evolutionary Origins and Diversification of the Mycorrhizal Mutualists.</title>
        <authorList>
            <consortium name="DOE Joint Genome Institute"/>
            <consortium name="Mycorrhizal Genomics Consortium"/>
            <person name="Kohler A."/>
            <person name="Kuo A."/>
            <person name="Nagy L.G."/>
            <person name="Floudas D."/>
            <person name="Copeland A."/>
            <person name="Barry K.W."/>
            <person name="Cichocki N."/>
            <person name="Veneault-Fourrey C."/>
            <person name="LaButti K."/>
            <person name="Lindquist E.A."/>
            <person name="Lipzen A."/>
            <person name="Lundell T."/>
            <person name="Morin E."/>
            <person name="Murat C."/>
            <person name="Riley R."/>
            <person name="Ohm R."/>
            <person name="Sun H."/>
            <person name="Tunlid A."/>
            <person name="Henrissat B."/>
            <person name="Grigoriev I.V."/>
            <person name="Hibbett D.S."/>
            <person name="Martin F."/>
        </authorList>
    </citation>
    <scope>NUCLEOTIDE SEQUENCE [LARGE SCALE GENOMIC DNA]</scope>
    <source>
        <strain evidence="1 2">FD-317 M1</strain>
    </source>
</reference>
<sequence>MDEWNDLIANLSFGLDTMPLPHDLFSSSVDNQSLNFNFFSSPIASNIDTNFSSNVEANSSLNMNTIPLPTHESSFTVDDPSLNFELFSSPVSSNIDAISFLNINTFPSTLSLQFSNPIFSVQLAENLLDGLGLNPPSTITSLAAEGPTLPQVNDPESTNNSMLPLSSEIEDDELLEEDESELSEIDNLGDSESAYGVCQIINHQPCTNECCCYEYYIEGDDKVPTGTMEWIHESQIDPGKMYEEYCQHNFTQIVQVSDSMEIDSLESECNTTHIVNEASKDDSNFAPEQNCPVIFCTPFLNNVLQESLHLAVDAFKKGYLSLEMSKEATISVLFQKLDSIHQVVEDSPLEWKTMKSAADTWPLIVALHAQSPIHDAIAQILHQTIMLTHYRLLVVSASF</sequence>
<evidence type="ECO:0000313" key="1">
    <source>
        <dbReference type="EMBL" id="KIK60689.1"/>
    </source>
</evidence>
<name>A0A0D0CDY6_9AGAR</name>
<accession>A0A0D0CDY6</accession>
<organism evidence="1 2">
    <name type="scientific">Collybiopsis luxurians FD-317 M1</name>
    <dbReference type="NCBI Taxonomy" id="944289"/>
    <lineage>
        <taxon>Eukaryota</taxon>
        <taxon>Fungi</taxon>
        <taxon>Dikarya</taxon>
        <taxon>Basidiomycota</taxon>
        <taxon>Agaricomycotina</taxon>
        <taxon>Agaricomycetes</taxon>
        <taxon>Agaricomycetidae</taxon>
        <taxon>Agaricales</taxon>
        <taxon>Marasmiineae</taxon>
        <taxon>Omphalotaceae</taxon>
        <taxon>Collybiopsis</taxon>
        <taxon>Collybiopsis luxurians</taxon>
    </lineage>
</organism>
<dbReference type="AlphaFoldDB" id="A0A0D0CDY6"/>